<dbReference type="Proteomes" id="UP001314263">
    <property type="component" value="Unassembled WGS sequence"/>
</dbReference>
<dbReference type="GO" id="GO:0005886">
    <property type="term" value="C:plasma membrane"/>
    <property type="evidence" value="ECO:0007669"/>
    <property type="project" value="InterPro"/>
</dbReference>
<sequence>MQQEQHPDDESHTSALGTQDPLYSEQAAGPYQLPQLSSAQQSFSLQQNYLQALLASQSQLSLQNINPALARQPLGLPLLSPRYLADIPVGHTASLNPLVAPARADLLMANRIFDEASLLQAAAILQQQQFQQHQQTLLAQANLLAMQQAESSAFLARAASQVPLLPVAALSAQGPQPSDSSAASKLGEPARPQFPESMASPVSSSSPTGGPSVEGPRNLKQERTAQNFLRGCARLRMIQGMQWRAEAGSGCQDTERGMLFARKRRWKDFAAMARQQAATVGRYVSLWKTSIQTIEARHGSNVSLTLYFLRFSMGINAAIAAFWLGGTVIPFIISPPSSFSWAYFKAYRPTDLLQGYGLHNTFLLYGGYNYGANLGGWGKFQLDISFPLEIIAMFFFTLMVLLGTIHKRLRGTGDSAFVGQNKLFPFSTVVFTSWDYHLTDVKAARNLRNSIRNQLAEMVFDAELADAYITKSKRIISILLKVFGLLVVWPLMVCGTAAATYLIVTNNDLIIQRTGFGFAPLIMLSLVGVISNVLCTMSVLTEDWHPRMRTNVQALKALSIKLINTATFVYQLYRIQSGASNDTVTSISDTGTFQACSFGLGRVLADASCSNGYQCCDATCADSVGDSALQEHCVPSCAENKIGLIFYRYILTNIATLNGVDILMTLLYRLLGMAVPYDPAAVVIQIIDCSLLVWLGSMYAPLLPFFGLFANIVQFYVKKLLSLYLYTTPKERYSASRTNVIVYCLMLGLLCACSVPLVFNLQYGRRSCGPHQGISMLVALGAAVSRAPRVVGTILTWLVSPFVLGGGAVILAFLLLVAQGQRAHFRRDREKLRAEFEAYRRQMQAKVLIARSLQKGKSIATVVKESSQGISIGQGKASNAAGTRVKASQDPGPGSRLESSKPGSSA</sequence>
<feature type="compositionally biased region" description="Polar residues" evidence="6">
    <location>
        <begin position="865"/>
        <end position="881"/>
    </location>
</feature>
<feature type="compositionally biased region" description="Low complexity" evidence="6">
    <location>
        <begin position="195"/>
        <end position="216"/>
    </location>
</feature>
<evidence type="ECO:0000259" key="8">
    <source>
        <dbReference type="Pfam" id="PF07810"/>
    </source>
</evidence>
<feature type="transmembrane region" description="Helical" evidence="7">
    <location>
        <begin position="307"/>
        <end position="333"/>
    </location>
</feature>
<gene>
    <name evidence="9" type="ORF">CVIRNUC_002864</name>
</gene>
<keyword evidence="4 7" id="KW-1133">Transmembrane helix</keyword>
<feature type="transmembrane region" description="Helical" evidence="7">
    <location>
        <begin position="794"/>
        <end position="817"/>
    </location>
</feature>
<dbReference type="InterPro" id="IPR012496">
    <property type="entry name" value="TMC_dom"/>
</dbReference>
<evidence type="ECO:0000256" key="5">
    <source>
        <dbReference type="ARBA" id="ARBA00023136"/>
    </source>
</evidence>
<feature type="compositionally biased region" description="Basic and acidic residues" evidence="6">
    <location>
        <begin position="1"/>
        <end position="12"/>
    </location>
</feature>
<evidence type="ECO:0000313" key="9">
    <source>
        <dbReference type="EMBL" id="CAK0761486.1"/>
    </source>
</evidence>
<name>A0AAV1I0M7_9CHLO</name>
<feature type="transmembrane region" description="Helical" evidence="7">
    <location>
        <begin position="738"/>
        <end position="759"/>
    </location>
</feature>
<keyword evidence="10" id="KW-1185">Reference proteome</keyword>
<feature type="transmembrane region" description="Helical" evidence="7">
    <location>
        <begin position="384"/>
        <end position="405"/>
    </location>
</feature>
<keyword evidence="3 7" id="KW-0812">Transmembrane</keyword>
<evidence type="ECO:0000256" key="4">
    <source>
        <dbReference type="ARBA" id="ARBA00022989"/>
    </source>
</evidence>
<evidence type="ECO:0000256" key="3">
    <source>
        <dbReference type="ARBA" id="ARBA00022692"/>
    </source>
</evidence>
<dbReference type="InterPro" id="IPR038900">
    <property type="entry name" value="TMC"/>
</dbReference>
<dbReference type="AlphaFoldDB" id="A0AAV1I0M7"/>
<comment type="similarity">
    <text evidence="2">Belongs to the TMC family.</text>
</comment>
<dbReference type="EMBL" id="CAUYUE010000004">
    <property type="protein sequence ID" value="CAK0761486.1"/>
    <property type="molecule type" value="Genomic_DNA"/>
</dbReference>
<keyword evidence="5 7" id="KW-0472">Membrane</keyword>
<evidence type="ECO:0000256" key="2">
    <source>
        <dbReference type="ARBA" id="ARBA00006510"/>
    </source>
</evidence>
<feature type="region of interest" description="Disordered" evidence="6">
    <location>
        <begin position="1"/>
        <end position="24"/>
    </location>
</feature>
<evidence type="ECO:0000256" key="7">
    <source>
        <dbReference type="SAM" id="Phobius"/>
    </source>
</evidence>
<dbReference type="PANTHER" id="PTHR23302">
    <property type="entry name" value="TRANSMEMBRANE CHANNEL-RELATED"/>
    <property type="match status" value="1"/>
</dbReference>
<feature type="region of interest" description="Disordered" evidence="6">
    <location>
        <begin position="865"/>
        <end position="906"/>
    </location>
</feature>
<comment type="subcellular location">
    <subcellularLocation>
        <location evidence="1">Membrane</location>
        <topology evidence="1">Multi-pass membrane protein</topology>
    </subcellularLocation>
</comment>
<evidence type="ECO:0000256" key="6">
    <source>
        <dbReference type="SAM" id="MobiDB-lite"/>
    </source>
</evidence>
<accession>A0AAV1I0M7</accession>
<evidence type="ECO:0000313" key="10">
    <source>
        <dbReference type="Proteomes" id="UP001314263"/>
    </source>
</evidence>
<protein>
    <recommendedName>
        <fullName evidence="8">TMC domain-containing protein</fullName>
    </recommendedName>
</protein>
<feature type="transmembrane region" description="Helical" evidence="7">
    <location>
        <begin position="650"/>
        <end position="671"/>
    </location>
</feature>
<feature type="domain" description="TMC" evidence="8">
    <location>
        <begin position="637"/>
        <end position="736"/>
    </location>
</feature>
<proteinExistence type="inferred from homology"/>
<feature type="transmembrane region" description="Helical" evidence="7">
    <location>
        <begin position="516"/>
        <end position="540"/>
    </location>
</feature>
<comment type="caution">
    <text evidence="9">The sequence shown here is derived from an EMBL/GenBank/DDBJ whole genome shotgun (WGS) entry which is preliminary data.</text>
</comment>
<evidence type="ECO:0000256" key="1">
    <source>
        <dbReference type="ARBA" id="ARBA00004141"/>
    </source>
</evidence>
<feature type="transmembrane region" description="Helical" evidence="7">
    <location>
        <begin position="478"/>
        <end position="504"/>
    </location>
</feature>
<feature type="transmembrane region" description="Helical" evidence="7">
    <location>
        <begin position="691"/>
        <end position="717"/>
    </location>
</feature>
<reference evidence="9 10" key="1">
    <citation type="submission" date="2023-10" db="EMBL/GenBank/DDBJ databases">
        <authorList>
            <person name="Maclean D."/>
            <person name="Macfadyen A."/>
        </authorList>
    </citation>
    <scope>NUCLEOTIDE SEQUENCE [LARGE SCALE GENOMIC DNA]</scope>
</reference>
<feature type="compositionally biased region" description="Polar residues" evidence="6">
    <location>
        <begin position="173"/>
        <end position="183"/>
    </location>
</feature>
<organism evidence="9 10">
    <name type="scientific">Coccomyxa viridis</name>
    <dbReference type="NCBI Taxonomy" id="1274662"/>
    <lineage>
        <taxon>Eukaryota</taxon>
        <taxon>Viridiplantae</taxon>
        <taxon>Chlorophyta</taxon>
        <taxon>core chlorophytes</taxon>
        <taxon>Trebouxiophyceae</taxon>
        <taxon>Trebouxiophyceae incertae sedis</taxon>
        <taxon>Coccomyxaceae</taxon>
        <taxon>Coccomyxa</taxon>
    </lineage>
</organism>
<feature type="region of interest" description="Disordered" evidence="6">
    <location>
        <begin position="171"/>
        <end position="221"/>
    </location>
</feature>
<dbReference type="Pfam" id="PF07810">
    <property type="entry name" value="TMC"/>
    <property type="match status" value="1"/>
</dbReference>
<dbReference type="PANTHER" id="PTHR23302:SF24">
    <property type="entry name" value="TMC DOMAIN-CONTAINING PROTEIN"/>
    <property type="match status" value="1"/>
</dbReference>